<protein>
    <submittedName>
        <fullName evidence="1">Type IX secretion system membrane protein PorP/SprF</fullName>
    </submittedName>
</protein>
<gene>
    <name evidence="1" type="ORF">EWU20_01485</name>
</gene>
<evidence type="ECO:0000313" key="1">
    <source>
        <dbReference type="EMBL" id="TBH75274.1"/>
    </source>
</evidence>
<dbReference type="AlphaFoldDB" id="A0A4Q9BGL5"/>
<dbReference type="Proteomes" id="UP000293583">
    <property type="component" value="Unassembled WGS sequence"/>
</dbReference>
<dbReference type="NCBIfam" id="TIGR03519">
    <property type="entry name" value="T9SS_PorP_fam"/>
    <property type="match status" value="1"/>
</dbReference>
<reference evidence="1 2" key="1">
    <citation type="submission" date="2019-02" db="EMBL/GenBank/DDBJ databases">
        <title>Genome of a new Bacteroidetes strain.</title>
        <authorList>
            <person name="Pitt A."/>
        </authorList>
    </citation>
    <scope>NUCLEOTIDE SEQUENCE [LARGE SCALE GENOMIC DNA]</scope>
    <source>
        <strain evidence="1 2">103A-SOEBACH</strain>
    </source>
</reference>
<dbReference type="Pfam" id="PF11751">
    <property type="entry name" value="PorP_SprF"/>
    <property type="match status" value="1"/>
</dbReference>
<dbReference type="EMBL" id="SEWY01000001">
    <property type="protein sequence ID" value="TBH75274.1"/>
    <property type="molecule type" value="Genomic_DNA"/>
</dbReference>
<dbReference type="RefSeq" id="WP_130922450.1">
    <property type="nucleotide sequence ID" value="NZ_JAANOM010000002.1"/>
</dbReference>
<name>A0A4Q9BGL5_9BACT</name>
<keyword evidence="2" id="KW-1185">Reference proteome</keyword>
<accession>A0A4Q9BGL5</accession>
<comment type="caution">
    <text evidence="1">The sequence shown here is derived from an EMBL/GenBank/DDBJ whole genome shotgun (WGS) entry which is preliminary data.</text>
</comment>
<sequence length="297" mass="32692">MKKSYILILFLLVSLRSFAQIETMYSMYRINPIISSPAYAGTMEAGHRGEIVMMDRQQWLGIQGAPRTLALTANFQYKPKIGGGFLLLADQAGPLRISTMAGDLAYHVQFNPEWSMAGGIRLGVSSVYLDYDGIQVVDPNDPILATNKGSGLKGNTGWGVRFDHVAGFFASLSMPRVLSYDFGGFSGAYKDVTYLYVNAGTKVRVSDALVLSPSFMARAAQDVPLSWDVNLMARVGKAFDAGLAYRHKDSYGLRFGMQANPKIYLGYIYEMPISGLSKVSNQTHEIAIRLSILNRPK</sequence>
<dbReference type="InterPro" id="IPR019861">
    <property type="entry name" value="PorP/SprF_Bacteroidetes"/>
</dbReference>
<evidence type="ECO:0000313" key="2">
    <source>
        <dbReference type="Proteomes" id="UP000293583"/>
    </source>
</evidence>
<organism evidence="1 2">
    <name type="scientific">Aquirufa antheringensis</name>
    <dbReference type="NCBI Taxonomy" id="2516559"/>
    <lineage>
        <taxon>Bacteria</taxon>
        <taxon>Pseudomonadati</taxon>
        <taxon>Bacteroidota</taxon>
        <taxon>Cytophagia</taxon>
        <taxon>Cytophagales</taxon>
        <taxon>Flectobacillaceae</taxon>
        <taxon>Aquirufa</taxon>
    </lineage>
</organism>
<dbReference type="OrthoDB" id="978914at2"/>
<proteinExistence type="predicted"/>